<evidence type="ECO:0000256" key="2">
    <source>
        <dbReference type="ARBA" id="ARBA00022630"/>
    </source>
</evidence>
<evidence type="ECO:0000256" key="4">
    <source>
        <dbReference type="ARBA" id="ARBA00023002"/>
    </source>
</evidence>
<dbReference type="GO" id="GO:0004497">
    <property type="term" value="F:monooxygenase activity"/>
    <property type="evidence" value="ECO:0007669"/>
    <property type="project" value="UniProtKB-KW"/>
</dbReference>
<accession>A0A179GK60</accession>
<keyword evidence="5" id="KW-0503">Monooxygenase</keyword>
<feature type="domain" description="FAD-binding" evidence="6">
    <location>
        <begin position="304"/>
        <end position="373"/>
    </location>
</feature>
<comment type="similarity">
    <text evidence="1">Belongs to the paxM FAD-dependent monooxygenase family.</text>
</comment>
<evidence type="ECO:0000256" key="3">
    <source>
        <dbReference type="ARBA" id="ARBA00022827"/>
    </source>
</evidence>
<dbReference type="AlphaFoldDB" id="A0A179GK60"/>
<evidence type="ECO:0000256" key="5">
    <source>
        <dbReference type="ARBA" id="ARBA00023033"/>
    </source>
</evidence>
<dbReference type="Gene3D" id="3.50.50.60">
    <property type="entry name" value="FAD/NAD(P)-binding domain"/>
    <property type="match status" value="1"/>
</dbReference>
<reference evidence="7 8" key="1">
    <citation type="submission" date="2016-01" db="EMBL/GenBank/DDBJ databases">
        <title>Biosynthesis of antibiotic leucinostatins and their inhibition on Phytophthora in bio-control Purpureocillium lilacinum.</title>
        <authorList>
            <person name="Wang G."/>
            <person name="Liu Z."/>
            <person name="Lin R."/>
            <person name="Li E."/>
            <person name="Mao Z."/>
            <person name="Ling J."/>
            <person name="Yin W."/>
            <person name="Xie B."/>
        </authorList>
    </citation>
    <scope>NUCLEOTIDE SEQUENCE [LARGE SCALE GENOMIC DNA]</scope>
    <source>
        <strain evidence="7">PLBJ-1</strain>
    </source>
</reference>
<keyword evidence="3" id="KW-0274">FAD</keyword>
<proteinExistence type="inferred from homology"/>
<evidence type="ECO:0000259" key="6">
    <source>
        <dbReference type="Pfam" id="PF01494"/>
    </source>
</evidence>
<dbReference type="PRINTS" id="PR00420">
    <property type="entry name" value="RNGMNOXGNASE"/>
</dbReference>
<sequence>MEKVRKAIVIGGGPAGLSTALRLHQTTDISCTVYELRPEPTTLGGAIGIFSNGMRLFHRLGLHDELLSRGSSHSRFVLHSLQGSILGEQDMVGAARETMGFGYLRIKRTDLLDVLLRATTKARIPIHYGKRLTAIQDSSSGVTVTFSDGTTDSADILLGCDGIHSSVRKLYVDPAQEPVYSGFAGYGSIIPITALGSNAAATASQVRGIDATLTQEGAFAAMSCSAADDELYWAFSGQVPVPEAGDTRDGWEVRRKEEVDGFKASMLQVLGGASGDWATLMRRVVEATDVVKFYPVFKLPLGGAWSRGRCLLLGDAAHAMPPHAGQGVSMALEDAFLAARLLKDLPLAQQQQLDDAFATYDRVRRPRVDEIAKKAASNADVRKKTGPVGLRIKEWVIWAFLWVAWATGRQSVGVEQRHLVYDIDAAKL</sequence>
<evidence type="ECO:0000256" key="1">
    <source>
        <dbReference type="ARBA" id="ARBA00007992"/>
    </source>
</evidence>
<comment type="caution">
    <text evidence="7">The sequence shown here is derived from an EMBL/GenBank/DDBJ whole genome shotgun (WGS) entry which is preliminary data.</text>
</comment>
<feature type="domain" description="FAD-binding" evidence="6">
    <location>
        <begin position="7"/>
        <end position="170"/>
    </location>
</feature>
<dbReference type="EMBL" id="LSBH01000006">
    <property type="protein sequence ID" value="OAQ77790.1"/>
    <property type="molecule type" value="Genomic_DNA"/>
</dbReference>
<dbReference type="InterPro" id="IPR002938">
    <property type="entry name" value="FAD-bd"/>
</dbReference>
<gene>
    <name evidence="7" type="ORF">VFPBJ_08262</name>
</gene>
<evidence type="ECO:0000313" key="8">
    <source>
        <dbReference type="Proteomes" id="UP000078240"/>
    </source>
</evidence>
<keyword evidence="4" id="KW-0560">Oxidoreductase</keyword>
<dbReference type="PANTHER" id="PTHR13789">
    <property type="entry name" value="MONOOXYGENASE"/>
    <property type="match status" value="1"/>
</dbReference>
<keyword evidence="2" id="KW-0285">Flavoprotein</keyword>
<dbReference type="Pfam" id="PF01494">
    <property type="entry name" value="FAD_binding_3"/>
    <property type="match status" value="2"/>
</dbReference>
<dbReference type="OrthoDB" id="16820at2759"/>
<dbReference type="PANTHER" id="PTHR13789:SF309">
    <property type="entry name" value="PUTATIVE (AFU_ORTHOLOGUE AFUA_6G14510)-RELATED"/>
    <property type="match status" value="1"/>
</dbReference>
<evidence type="ECO:0000313" key="7">
    <source>
        <dbReference type="EMBL" id="OAQ77790.1"/>
    </source>
</evidence>
<dbReference type="Proteomes" id="UP000078240">
    <property type="component" value="Unassembled WGS sequence"/>
</dbReference>
<organism evidence="7 8">
    <name type="scientific">Purpureocillium lilacinum</name>
    <name type="common">Paecilomyces lilacinus</name>
    <dbReference type="NCBI Taxonomy" id="33203"/>
    <lineage>
        <taxon>Eukaryota</taxon>
        <taxon>Fungi</taxon>
        <taxon>Dikarya</taxon>
        <taxon>Ascomycota</taxon>
        <taxon>Pezizomycotina</taxon>
        <taxon>Sordariomycetes</taxon>
        <taxon>Hypocreomycetidae</taxon>
        <taxon>Hypocreales</taxon>
        <taxon>Ophiocordycipitaceae</taxon>
        <taxon>Purpureocillium</taxon>
    </lineage>
</organism>
<dbReference type="SUPFAM" id="SSF51905">
    <property type="entry name" value="FAD/NAD(P)-binding domain"/>
    <property type="match status" value="1"/>
</dbReference>
<dbReference type="InterPro" id="IPR036188">
    <property type="entry name" value="FAD/NAD-bd_sf"/>
</dbReference>
<protein>
    <submittedName>
        <fullName evidence="7">Salicylate hydroxylase</fullName>
    </submittedName>
</protein>
<dbReference type="InterPro" id="IPR050493">
    <property type="entry name" value="FAD-dep_Monooxygenase_BioMet"/>
</dbReference>
<dbReference type="GO" id="GO:0071949">
    <property type="term" value="F:FAD binding"/>
    <property type="evidence" value="ECO:0007669"/>
    <property type="project" value="InterPro"/>
</dbReference>
<name>A0A179GK60_PURLI</name>